<evidence type="ECO:0000256" key="1">
    <source>
        <dbReference type="SAM" id="Phobius"/>
    </source>
</evidence>
<name>A0AAW0CP27_9AGAR</name>
<feature type="transmembrane region" description="Helical" evidence="1">
    <location>
        <begin position="24"/>
        <end position="45"/>
    </location>
</feature>
<keyword evidence="3" id="KW-1185">Reference proteome</keyword>
<dbReference type="EMBL" id="JAYKXP010000034">
    <property type="protein sequence ID" value="KAK7041477.1"/>
    <property type="molecule type" value="Genomic_DNA"/>
</dbReference>
<dbReference type="AlphaFoldDB" id="A0AAW0CP27"/>
<sequence length="221" mass="24853">MFASNTSQTLWSAAEGSIFQTTNYTFYGLCALIILTVPAAFWSYLRSQYPCLTLAELNKKENHLDDVFNRAPKVIIRPYGIQLENKKLELIELKLWASQIRTKGLQLEATSLVIWKACFGVHPKLIFDIISWYHDSEALERDILSITESITRYCYEYEAEVKNIVDSKESMMGGPPFRGRSASGYGVCDTPGTSTFVANVGRGARVAARHRDRRPSPTGSV</sequence>
<reference evidence="2 3" key="1">
    <citation type="submission" date="2024-01" db="EMBL/GenBank/DDBJ databases">
        <title>A draft genome for a cacao thread blight-causing isolate of Paramarasmius palmivorus.</title>
        <authorList>
            <person name="Baruah I.K."/>
            <person name="Bukari Y."/>
            <person name="Amoako-Attah I."/>
            <person name="Meinhardt L.W."/>
            <person name="Bailey B.A."/>
            <person name="Cohen S.P."/>
        </authorList>
    </citation>
    <scope>NUCLEOTIDE SEQUENCE [LARGE SCALE GENOMIC DNA]</scope>
    <source>
        <strain evidence="2 3">GH-12</strain>
    </source>
</reference>
<keyword evidence="1" id="KW-0472">Membrane</keyword>
<keyword evidence="1" id="KW-1133">Transmembrane helix</keyword>
<keyword evidence="2" id="KW-0689">Ribosomal protein</keyword>
<protein>
    <submittedName>
        <fullName evidence="2">40S ribosomal protein S6</fullName>
    </submittedName>
</protein>
<evidence type="ECO:0000313" key="3">
    <source>
        <dbReference type="Proteomes" id="UP001383192"/>
    </source>
</evidence>
<gene>
    <name evidence="2" type="primary">RPS6_21</name>
    <name evidence="2" type="ORF">VNI00_009345</name>
</gene>
<proteinExistence type="predicted"/>
<keyword evidence="1" id="KW-0812">Transmembrane</keyword>
<comment type="caution">
    <text evidence="2">The sequence shown here is derived from an EMBL/GenBank/DDBJ whole genome shotgun (WGS) entry which is preliminary data.</text>
</comment>
<dbReference type="Proteomes" id="UP001383192">
    <property type="component" value="Unassembled WGS sequence"/>
</dbReference>
<dbReference type="GO" id="GO:0005840">
    <property type="term" value="C:ribosome"/>
    <property type="evidence" value="ECO:0007669"/>
    <property type="project" value="UniProtKB-KW"/>
</dbReference>
<evidence type="ECO:0000313" key="2">
    <source>
        <dbReference type="EMBL" id="KAK7041477.1"/>
    </source>
</evidence>
<accession>A0AAW0CP27</accession>
<organism evidence="2 3">
    <name type="scientific">Paramarasmius palmivorus</name>
    <dbReference type="NCBI Taxonomy" id="297713"/>
    <lineage>
        <taxon>Eukaryota</taxon>
        <taxon>Fungi</taxon>
        <taxon>Dikarya</taxon>
        <taxon>Basidiomycota</taxon>
        <taxon>Agaricomycotina</taxon>
        <taxon>Agaricomycetes</taxon>
        <taxon>Agaricomycetidae</taxon>
        <taxon>Agaricales</taxon>
        <taxon>Marasmiineae</taxon>
        <taxon>Marasmiaceae</taxon>
        <taxon>Paramarasmius</taxon>
    </lineage>
</organism>
<keyword evidence="2" id="KW-0687">Ribonucleoprotein</keyword>